<dbReference type="SUPFAM" id="SSF53271">
    <property type="entry name" value="PRTase-like"/>
    <property type="match status" value="1"/>
</dbReference>
<dbReference type="EMBL" id="BMWV01000008">
    <property type="protein sequence ID" value="GGY50769.1"/>
    <property type="molecule type" value="Genomic_DNA"/>
</dbReference>
<dbReference type="AlphaFoldDB" id="A0AA88C733"/>
<reference evidence="3" key="1">
    <citation type="journal article" date="2014" name="Int. J. Syst. Evol. Microbiol.">
        <title>Complete genome sequence of Corynebacterium casei LMG S-19264T (=DSM 44701T), isolated from a smear-ripened cheese.</title>
        <authorList>
            <consortium name="US DOE Joint Genome Institute (JGI-PGF)"/>
            <person name="Walter F."/>
            <person name="Albersmeier A."/>
            <person name="Kalinowski J."/>
            <person name="Ruckert C."/>
        </authorList>
    </citation>
    <scope>NUCLEOTIDE SEQUENCE</scope>
    <source>
        <strain evidence="3">KCTC 12343</strain>
    </source>
</reference>
<dbReference type="RefSeq" id="WP_229420533.1">
    <property type="nucleotide sequence ID" value="NZ_BMWV01000008.1"/>
</dbReference>
<dbReference type="InterPro" id="IPR029057">
    <property type="entry name" value="PRTase-like"/>
</dbReference>
<feature type="domain" description="TRSP" evidence="1">
    <location>
        <begin position="275"/>
        <end position="370"/>
    </location>
</feature>
<protein>
    <recommendedName>
        <fullName evidence="5">Phosphoribosyltransferase</fullName>
    </recommendedName>
</protein>
<dbReference type="Pfam" id="PF15609">
    <property type="entry name" value="PRTase_2"/>
    <property type="match status" value="1"/>
</dbReference>
<reference evidence="3" key="2">
    <citation type="submission" date="2022-12" db="EMBL/GenBank/DDBJ databases">
        <authorList>
            <person name="Sun Q."/>
            <person name="Kim S."/>
        </authorList>
    </citation>
    <scope>NUCLEOTIDE SEQUENCE</scope>
    <source>
        <strain evidence="3">KCTC 12343</strain>
    </source>
</reference>
<dbReference type="Proteomes" id="UP000628442">
    <property type="component" value="Unassembled WGS sequence"/>
</dbReference>
<evidence type="ECO:0008006" key="5">
    <source>
        <dbReference type="Google" id="ProtNLM"/>
    </source>
</evidence>
<organism evidence="3 4">
    <name type="scientific">Pseudoduganella albidiflava</name>
    <dbReference type="NCBI Taxonomy" id="321983"/>
    <lineage>
        <taxon>Bacteria</taxon>
        <taxon>Pseudomonadati</taxon>
        <taxon>Pseudomonadota</taxon>
        <taxon>Betaproteobacteria</taxon>
        <taxon>Burkholderiales</taxon>
        <taxon>Oxalobacteraceae</taxon>
        <taxon>Telluria group</taxon>
        <taxon>Pseudoduganella</taxon>
    </lineage>
</organism>
<comment type="caution">
    <text evidence="3">The sequence shown here is derived from an EMBL/GenBank/DDBJ whole genome shotgun (WGS) entry which is preliminary data.</text>
</comment>
<name>A0AA88C733_9BURK</name>
<dbReference type="InterPro" id="IPR011214">
    <property type="entry name" value="UCP020967"/>
</dbReference>
<dbReference type="InterPro" id="IPR022537">
    <property type="entry name" value="TRSP_dom"/>
</dbReference>
<proteinExistence type="predicted"/>
<feature type="domain" description="Orotate phosphoribosyltransferase-like" evidence="2">
    <location>
        <begin position="38"/>
        <end position="228"/>
    </location>
</feature>
<dbReference type="CDD" id="cd06223">
    <property type="entry name" value="PRTases_typeI"/>
    <property type="match status" value="1"/>
</dbReference>
<accession>A0AA88C733</accession>
<dbReference type="Pfam" id="PF12500">
    <property type="entry name" value="TRSP"/>
    <property type="match status" value="1"/>
</dbReference>
<evidence type="ECO:0000313" key="4">
    <source>
        <dbReference type="Proteomes" id="UP000628442"/>
    </source>
</evidence>
<evidence type="ECO:0000313" key="3">
    <source>
        <dbReference type="EMBL" id="GGY50769.1"/>
    </source>
</evidence>
<dbReference type="PIRSF" id="PIRSF020967">
    <property type="entry name" value="UCP020967"/>
    <property type="match status" value="1"/>
</dbReference>
<evidence type="ECO:0000259" key="2">
    <source>
        <dbReference type="Pfam" id="PF15609"/>
    </source>
</evidence>
<evidence type="ECO:0000259" key="1">
    <source>
        <dbReference type="Pfam" id="PF12500"/>
    </source>
</evidence>
<dbReference type="InterPro" id="IPR000836">
    <property type="entry name" value="PRTase_dom"/>
</dbReference>
<sequence>MNDRAMNGWAAPGHREIAMPTGVLTVRTDAGAYPLDSLLGFGARANARRGFLFVSKVLGKHWPSRPAMMRELHDALAGQLPAALPGPVVFIALAETAIGLGQGVFESHLRRHPEAEALFLHTTRYRIDGVPTVEFAEPHSHAPRQFLHLPADPALHQLFMRARSLVLVDDEASTGTTFRNLAAACRSLNPALAHVHLATLTDFMGAQAGEALSAGIGLPVTQGAALHGSFTFAAGASFPETAPAQVVGAAGGVAVGGAFGRAGLARPLAIPAAVVDALAAGIAPGETVLVLGTGEFMHPPFLLAHALAGAGIDAVVQSTTRSPILEWGAIGSRLAFADNYGEGIANYLYNVRPGQYAHVLICHETPADDALRDLARQLGGRLLHFRSEDTIEGALP</sequence>
<dbReference type="InterPro" id="IPR041688">
    <property type="entry name" value="PRTase_2"/>
</dbReference>
<gene>
    <name evidence="3" type="ORF">GCM10007387_36370</name>
</gene>